<dbReference type="InterPro" id="IPR002575">
    <property type="entry name" value="Aminoglycoside_PTrfase"/>
</dbReference>
<dbReference type="Gene3D" id="1.10.10.10">
    <property type="entry name" value="Winged helix-like DNA-binding domain superfamily/Winged helix DNA-binding domain"/>
    <property type="match status" value="1"/>
</dbReference>
<reference evidence="7" key="1">
    <citation type="submission" date="2016-02" db="EMBL/GenBank/DDBJ databases">
        <authorList>
            <person name="Holder M.E."/>
            <person name="Ajami N.J."/>
            <person name="Petrosino J.F."/>
        </authorList>
    </citation>
    <scope>NUCLEOTIDE SEQUENCE [LARGE SCALE GENOMIC DNA]</scope>
    <source>
        <strain evidence="7">CCUG 36733</strain>
    </source>
</reference>
<dbReference type="InterPro" id="IPR050065">
    <property type="entry name" value="GlmU-like"/>
</dbReference>
<evidence type="ECO:0000256" key="1">
    <source>
        <dbReference type="ARBA" id="ARBA00022679"/>
    </source>
</evidence>
<dbReference type="Pfam" id="PF12804">
    <property type="entry name" value="NTP_transf_3"/>
    <property type="match status" value="1"/>
</dbReference>
<protein>
    <submittedName>
        <fullName evidence="6">MarR family transcriptional regulator</fullName>
    </submittedName>
</protein>
<dbReference type="GO" id="GO:0003700">
    <property type="term" value="F:DNA-binding transcription factor activity"/>
    <property type="evidence" value="ECO:0007669"/>
    <property type="project" value="InterPro"/>
</dbReference>
<dbReference type="AlphaFoldDB" id="A0A120KKW9"/>
<dbReference type="Pfam" id="PF01636">
    <property type="entry name" value="APH"/>
    <property type="match status" value="1"/>
</dbReference>
<sequence length="596" mass="67514">MPTSLSEPQFTVLNTLRTAASPLTQRQLERSTPLSLGTVNATVRELEALGLVSDRSITEAGLQALAPYRVDNAIILAAGLSSRFAPISYERPKGTLRVRGEVLIERQIEQLRDAGIEDVTVVVGYKKEHYFHLVEKYGVSLVVNKEYASRNNNGSLWLVREQLGNTYVCSSDDYFTENPFEDHVYHAYYSAQYASGPTDEWCLTTGPGGRITGATIGGADAWTMLGHVYFDRTFSRTFRTILESVYDRPETAPLLWESIYLAHIKDLDMAMRPYPAGVINEFDSLDDLRGFDPHFMENLDSEVFSTISSALGCDKSEITDFFPLKQGITNLSCHFRVGDEEYVYRHPGAGTDKMVDRTAELEALELARSIGIDRTYVAGSPSRGWKISRFVPEARNLDVRDDNQLRTAMGMCRTLHSCGRRLERTFDFITEGLRYESLLREHGPIDVPGYDDLRTRVLRLKSRADADEHGLDLVPSHNDFFPPNFLVAPDGRIDLIDWEYAGMSDGAADFATMVVCTPEMDEERIETALGFYFQRSPTADERRHFRAYVVLAGWCWYVWALAKEAEGDDVGEWLLTYYRHAHEHLDRLLAEYEDEA</sequence>
<dbReference type="InterPro" id="IPR036388">
    <property type="entry name" value="WH-like_DNA-bd_sf"/>
</dbReference>
<feature type="domain" description="MobA-like NTP transferase" evidence="5">
    <location>
        <begin position="73"/>
        <end position="154"/>
    </location>
</feature>
<dbReference type="InterPro" id="IPR011009">
    <property type="entry name" value="Kinase-like_dom_sf"/>
</dbReference>
<dbReference type="InterPro" id="IPR025877">
    <property type="entry name" value="MobA-like_NTP_Trfase"/>
</dbReference>
<dbReference type="CDD" id="cd02523">
    <property type="entry name" value="PC_cytidylyltransferase"/>
    <property type="match status" value="1"/>
</dbReference>
<keyword evidence="7" id="KW-1185">Reference proteome</keyword>
<dbReference type="RefSeq" id="WP_067939559.1">
    <property type="nucleotide sequence ID" value="NZ_CP014228.1"/>
</dbReference>
<evidence type="ECO:0000259" key="4">
    <source>
        <dbReference type="Pfam" id="PF12802"/>
    </source>
</evidence>
<dbReference type="Gene3D" id="3.90.1200.10">
    <property type="match status" value="1"/>
</dbReference>
<organism evidence="6 7">
    <name type="scientific">Actinomyces radicidentis</name>
    <dbReference type="NCBI Taxonomy" id="111015"/>
    <lineage>
        <taxon>Bacteria</taxon>
        <taxon>Bacillati</taxon>
        <taxon>Actinomycetota</taxon>
        <taxon>Actinomycetes</taxon>
        <taxon>Actinomycetales</taxon>
        <taxon>Actinomycetaceae</taxon>
        <taxon>Actinomyces</taxon>
    </lineage>
</organism>
<dbReference type="KEGG" id="ard:AXF14_01540"/>
<dbReference type="PANTHER" id="PTHR43584">
    <property type="entry name" value="NUCLEOTIDYL TRANSFERASE"/>
    <property type="match status" value="1"/>
</dbReference>
<dbReference type="Pfam" id="PF12802">
    <property type="entry name" value="MarR_2"/>
    <property type="match status" value="1"/>
</dbReference>
<feature type="domain" description="HTH marR-type" evidence="4">
    <location>
        <begin position="5"/>
        <end position="52"/>
    </location>
</feature>
<keyword evidence="1" id="KW-0808">Transferase</keyword>
<dbReference type="OrthoDB" id="179763at2"/>
<dbReference type="Gene3D" id="3.90.550.10">
    <property type="entry name" value="Spore Coat Polysaccharide Biosynthesis Protein SpsA, Chain A"/>
    <property type="match status" value="1"/>
</dbReference>
<evidence type="ECO:0000256" key="2">
    <source>
        <dbReference type="ARBA" id="ARBA00022695"/>
    </source>
</evidence>
<dbReference type="InterPro" id="IPR036390">
    <property type="entry name" value="WH_DNA-bd_sf"/>
</dbReference>
<dbReference type="SUPFAM" id="SSF53448">
    <property type="entry name" value="Nucleotide-diphospho-sugar transferases"/>
    <property type="match status" value="1"/>
</dbReference>
<name>A0A120KKW9_ACTRD</name>
<evidence type="ECO:0000313" key="6">
    <source>
        <dbReference type="EMBL" id="AMD86524.1"/>
    </source>
</evidence>
<dbReference type="SUPFAM" id="SSF56112">
    <property type="entry name" value="Protein kinase-like (PK-like)"/>
    <property type="match status" value="1"/>
</dbReference>
<dbReference type="InterPro" id="IPR029044">
    <property type="entry name" value="Nucleotide-diphossugar_trans"/>
</dbReference>
<evidence type="ECO:0000313" key="7">
    <source>
        <dbReference type="Proteomes" id="UP000065220"/>
    </source>
</evidence>
<gene>
    <name evidence="6" type="ORF">AXF14_01540</name>
</gene>
<proteinExistence type="predicted"/>
<dbReference type="Gene3D" id="3.30.200.20">
    <property type="entry name" value="Phosphorylase Kinase, domain 1"/>
    <property type="match status" value="1"/>
</dbReference>
<dbReference type="EMBL" id="CP014228">
    <property type="protein sequence ID" value="AMD86524.1"/>
    <property type="molecule type" value="Genomic_DNA"/>
</dbReference>
<dbReference type="CDD" id="cd05151">
    <property type="entry name" value="ChoK-like"/>
    <property type="match status" value="1"/>
</dbReference>
<evidence type="ECO:0000259" key="5">
    <source>
        <dbReference type="Pfam" id="PF12804"/>
    </source>
</evidence>
<dbReference type="SUPFAM" id="SSF46785">
    <property type="entry name" value="Winged helix' DNA-binding domain"/>
    <property type="match status" value="1"/>
</dbReference>
<keyword evidence="2" id="KW-0548">Nucleotidyltransferase</keyword>
<dbReference type="STRING" id="111015.AXF14_01540"/>
<dbReference type="GO" id="GO:0016779">
    <property type="term" value="F:nucleotidyltransferase activity"/>
    <property type="evidence" value="ECO:0007669"/>
    <property type="project" value="UniProtKB-KW"/>
</dbReference>
<feature type="domain" description="Aminoglycoside phosphotransferase" evidence="3">
    <location>
        <begin position="323"/>
        <end position="525"/>
    </location>
</feature>
<dbReference type="Proteomes" id="UP000065220">
    <property type="component" value="Chromosome"/>
</dbReference>
<dbReference type="InterPro" id="IPR000835">
    <property type="entry name" value="HTH_MarR-typ"/>
</dbReference>
<accession>A0A120KKW9</accession>
<dbReference type="PANTHER" id="PTHR43584:SF5">
    <property type="entry name" value="PROTEIN LICC"/>
    <property type="match status" value="1"/>
</dbReference>
<evidence type="ECO:0000259" key="3">
    <source>
        <dbReference type="Pfam" id="PF01636"/>
    </source>
</evidence>